<evidence type="ECO:0000259" key="1">
    <source>
        <dbReference type="Pfam" id="PF04986"/>
    </source>
</evidence>
<name>A0ABS4K7I1_9CLOT</name>
<protein>
    <recommendedName>
        <fullName evidence="5">IS91 family transposase</fullName>
    </recommendedName>
</protein>
<evidence type="ECO:0000313" key="4">
    <source>
        <dbReference type="Proteomes" id="UP001519308"/>
    </source>
</evidence>
<feature type="non-terminal residue" evidence="3">
    <location>
        <position position="361"/>
    </location>
</feature>
<sequence length="361" mass="42874">MKKTIIKEIFLDHWDKFKELYRGKIRKNVIVEVEKMMNCGSLNNGFIEFKCEACGETKRVGFTCKSRFCNSCGKIRIDNWTEDLIAKLINIPHRHMVFTIPKELREYFRADRRLLSLLPQCATEAISSWYLERSKKEKFIPGIVAVIHTFGRDLKWNPHVHLLVTEGASGNITAWKKFNFMPFAMLRNRWQKLLLDKLGSNLKNGIKEFKRLKNQLYSVLTKGFYVYAKGLITSTKIVARYVGRYAARPVIAQSRIISYDGRTVRFYYERHEDGKRVEVELDAIEFIKKLIIHIPEKHFRMIRYYGIYSSNNKCENKFFKLINEKVAEELKKLRKWEYRILKYFGIDPLKCEKCKKYMVIN</sequence>
<feature type="domain" description="Transposase zinc-binding" evidence="2">
    <location>
        <begin position="9"/>
        <end position="100"/>
    </location>
</feature>
<feature type="domain" description="Transposase IS801/IS1294" evidence="1">
    <location>
        <begin position="142"/>
        <end position="311"/>
    </location>
</feature>
<accession>A0ABS4K7I1</accession>
<dbReference type="InterPro" id="IPR026889">
    <property type="entry name" value="Zn_Tnp"/>
</dbReference>
<dbReference type="Proteomes" id="UP001519308">
    <property type="component" value="Unassembled WGS sequence"/>
</dbReference>
<dbReference type="Pfam" id="PF14319">
    <property type="entry name" value="Zn_Tnp_IS91"/>
    <property type="match status" value="1"/>
</dbReference>
<keyword evidence="4" id="KW-1185">Reference proteome</keyword>
<organism evidence="3 4">
    <name type="scientific">Clostridium punense</name>
    <dbReference type="NCBI Taxonomy" id="1054297"/>
    <lineage>
        <taxon>Bacteria</taxon>
        <taxon>Bacillati</taxon>
        <taxon>Bacillota</taxon>
        <taxon>Clostridia</taxon>
        <taxon>Eubacteriales</taxon>
        <taxon>Clostridiaceae</taxon>
        <taxon>Clostridium</taxon>
    </lineage>
</organism>
<dbReference type="InterPro" id="IPR007069">
    <property type="entry name" value="Transposase_32"/>
</dbReference>
<evidence type="ECO:0008006" key="5">
    <source>
        <dbReference type="Google" id="ProtNLM"/>
    </source>
</evidence>
<evidence type="ECO:0000259" key="2">
    <source>
        <dbReference type="Pfam" id="PF14319"/>
    </source>
</evidence>
<proteinExistence type="predicted"/>
<dbReference type="PANTHER" id="PTHR37023">
    <property type="entry name" value="TRANSPOSASE"/>
    <property type="match status" value="1"/>
</dbReference>
<dbReference type="EMBL" id="JAGGLL010000037">
    <property type="protein sequence ID" value="MBP2023743.1"/>
    <property type="molecule type" value="Genomic_DNA"/>
</dbReference>
<dbReference type="PANTHER" id="PTHR37023:SF1">
    <property type="entry name" value="ISSOD25 TRANSPOSASE TNPA_ISSOD25"/>
    <property type="match status" value="1"/>
</dbReference>
<reference evidence="3 4" key="1">
    <citation type="submission" date="2021-03" db="EMBL/GenBank/DDBJ databases">
        <title>Genomic Encyclopedia of Type Strains, Phase IV (KMG-IV): sequencing the most valuable type-strain genomes for metagenomic binning, comparative biology and taxonomic classification.</title>
        <authorList>
            <person name="Goeker M."/>
        </authorList>
    </citation>
    <scope>NUCLEOTIDE SEQUENCE [LARGE SCALE GENOMIC DNA]</scope>
    <source>
        <strain evidence="3 4">DSM 28650</strain>
    </source>
</reference>
<dbReference type="RefSeq" id="WP_209649889.1">
    <property type="nucleotide sequence ID" value="NZ_JAGGLL010000037.1"/>
</dbReference>
<dbReference type="Pfam" id="PF04986">
    <property type="entry name" value="Y2_Tnp"/>
    <property type="match status" value="1"/>
</dbReference>
<evidence type="ECO:0000313" key="3">
    <source>
        <dbReference type="EMBL" id="MBP2023743.1"/>
    </source>
</evidence>
<comment type="caution">
    <text evidence="3">The sequence shown here is derived from an EMBL/GenBank/DDBJ whole genome shotgun (WGS) entry which is preliminary data.</text>
</comment>
<gene>
    <name evidence="3" type="ORF">J2Z44_003585</name>
</gene>